<dbReference type="Pfam" id="PF21980">
    <property type="entry name" value="MksE"/>
    <property type="match status" value="1"/>
</dbReference>
<protein>
    <recommendedName>
        <fullName evidence="3">DUF4194 domain-containing protein</fullName>
    </recommendedName>
</protein>
<dbReference type="EMBL" id="AP021875">
    <property type="protein sequence ID" value="BBO75185.1"/>
    <property type="molecule type" value="Genomic_DNA"/>
</dbReference>
<gene>
    <name evidence="1" type="ORF">DSCW_26020</name>
</gene>
<proteinExistence type="predicted"/>
<evidence type="ECO:0008006" key="3">
    <source>
        <dbReference type="Google" id="ProtNLM"/>
    </source>
</evidence>
<sequence length="193" mass="22698">MPVKSPEETQRIIQTLLRGYQFSDSDLMRPDYERWYATLDRHFDWFQDHLSLSGFSLVRDKQVIFLEKENKILSQEEKQAVVVLYLLTDLWLEKGKTYGDLFQASVAWTELDWFRDGYGREYLSQVGIEDGNDAALEQLFRRLAGKGLLEVNLEARTLTLRRPAERLINLARRIHQQLDRQEITEAEEGDADE</sequence>
<name>A0A5K7Z397_9BACT</name>
<dbReference type="RefSeq" id="WP_155304129.1">
    <property type="nucleotide sequence ID" value="NZ_AP021875.1"/>
</dbReference>
<dbReference type="KEGG" id="dwd:DSCW_26020"/>
<dbReference type="OrthoDB" id="9553384at2"/>
<dbReference type="Proteomes" id="UP000427769">
    <property type="component" value="Chromosome"/>
</dbReference>
<dbReference type="InterPro" id="IPR053841">
    <property type="entry name" value="MksE"/>
</dbReference>
<evidence type="ECO:0000313" key="2">
    <source>
        <dbReference type="Proteomes" id="UP000427769"/>
    </source>
</evidence>
<accession>A0A5K7Z397</accession>
<keyword evidence="2" id="KW-1185">Reference proteome</keyword>
<dbReference type="AlphaFoldDB" id="A0A5K7Z397"/>
<reference evidence="1 2" key="1">
    <citation type="submission" date="2019-11" db="EMBL/GenBank/DDBJ databases">
        <title>Comparative genomics of hydrocarbon-degrading Desulfosarcina strains.</title>
        <authorList>
            <person name="Watanabe M."/>
            <person name="Kojima H."/>
            <person name="Fukui M."/>
        </authorList>
    </citation>
    <scope>NUCLEOTIDE SEQUENCE [LARGE SCALE GENOMIC DNA]</scope>
    <source>
        <strain evidence="1 2">PP31</strain>
    </source>
</reference>
<evidence type="ECO:0000313" key="1">
    <source>
        <dbReference type="EMBL" id="BBO75185.1"/>
    </source>
</evidence>
<organism evidence="1 2">
    <name type="scientific">Desulfosarcina widdelii</name>
    <dbReference type="NCBI Taxonomy" id="947919"/>
    <lineage>
        <taxon>Bacteria</taxon>
        <taxon>Pseudomonadati</taxon>
        <taxon>Thermodesulfobacteriota</taxon>
        <taxon>Desulfobacteria</taxon>
        <taxon>Desulfobacterales</taxon>
        <taxon>Desulfosarcinaceae</taxon>
        <taxon>Desulfosarcina</taxon>
    </lineage>
</organism>